<protein>
    <submittedName>
        <fullName evidence="9">Biopolymer transporter ExbD</fullName>
    </submittedName>
</protein>
<dbReference type="Proteomes" id="UP001319200">
    <property type="component" value="Unassembled WGS sequence"/>
</dbReference>
<dbReference type="InterPro" id="IPR003400">
    <property type="entry name" value="ExbD"/>
</dbReference>
<evidence type="ECO:0000256" key="8">
    <source>
        <dbReference type="SAM" id="Phobius"/>
    </source>
</evidence>
<feature type="transmembrane region" description="Helical" evidence="8">
    <location>
        <begin position="29"/>
        <end position="49"/>
    </location>
</feature>
<reference evidence="9 10" key="1">
    <citation type="submission" date="2021-05" db="EMBL/GenBank/DDBJ databases">
        <title>A Polyphasic approach of four new species of the genus Ohtaekwangia: Ohtaekwangia histidinii sp. nov., Ohtaekwangia cretensis sp. nov., Ohtaekwangia indiensis sp. nov., Ohtaekwangia reichenbachii sp. nov. from diverse environment.</title>
        <authorList>
            <person name="Octaviana S."/>
        </authorList>
    </citation>
    <scope>NUCLEOTIDE SEQUENCE [LARGE SCALE GENOMIC DNA]</scope>
    <source>
        <strain evidence="9 10">PWU4</strain>
    </source>
</reference>
<name>A0AAP2GQI2_9BACT</name>
<dbReference type="GO" id="GO:0022857">
    <property type="term" value="F:transmembrane transporter activity"/>
    <property type="evidence" value="ECO:0007669"/>
    <property type="project" value="InterPro"/>
</dbReference>
<dbReference type="EMBL" id="JAHESF010000015">
    <property type="protein sequence ID" value="MBT1698557.1"/>
    <property type="molecule type" value="Genomic_DNA"/>
</dbReference>
<sequence>MAEISQGGGGGKKGGGKVRVKKASTKIDMTPMVDLAFLLLTFFILTTTFNKPKTMEVNMPDKVQDEKEQTKVNEKDILNLVLSENNKIYWYIGLTPPVTTTNYGKDGVRKVLLEQNRANPKLMVLIKPEDKSKYENMVDILDEMEITNTKRYAIVEYTPDDKTIIAAGTGGAPLETETTQP</sequence>
<dbReference type="RefSeq" id="WP_254164881.1">
    <property type="nucleotide sequence ID" value="NZ_JAHESF010000015.1"/>
</dbReference>
<dbReference type="PANTHER" id="PTHR30558">
    <property type="entry name" value="EXBD MEMBRANE COMPONENT OF PMF-DRIVEN MACROMOLECULE IMPORT SYSTEM"/>
    <property type="match status" value="1"/>
</dbReference>
<organism evidence="9 10">
    <name type="scientific">Chryseosolibacter histidini</name>
    <dbReference type="NCBI Taxonomy" id="2782349"/>
    <lineage>
        <taxon>Bacteria</taxon>
        <taxon>Pseudomonadati</taxon>
        <taxon>Bacteroidota</taxon>
        <taxon>Cytophagia</taxon>
        <taxon>Cytophagales</taxon>
        <taxon>Chryseotaleaceae</taxon>
        <taxon>Chryseosolibacter</taxon>
    </lineage>
</organism>
<comment type="subcellular location">
    <subcellularLocation>
        <location evidence="1">Cell membrane</location>
        <topology evidence="1">Single-pass membrane protein</topology>
    </subcellularLocation>
    <subcellularLocation>
        <location evidence="7">Cell membrane</location>
        <topology evidence="7">Single-pass type II membrane protein</topology>
    </subcellularLocation>
</comment>
<dbReference type="AlphaFoldDB" id="A0AAP2GQI2"/>
<accession>A0AAP2GQI2</accession>
<keyword evidence="7" id="KW-0813">Transport</keyword>
<evidence type="ECO:0000256" key="1">
    <source>
        <dbReference type="ARBA" id="ARBA00004162"/>
    </source>
</evidence>
<evidence type="ECO:0000313" key="9">
    <source>
        <dbReference type="EMBL" id="MBT1698557.1"/>
    </source>
</evidence>
<evidence type="ECO:0000256" key="2">
    <source>
        <dbReference type="ARBA" id="ARBA00005811"/>
    </source>
</evidence>
<dbReference type="GO" id="GO:0015031">
    <property type="term" value="P:protein transport"/>
    <property type="evidence" value="ECO:0007669"/>
    <property type="project" value="UniProtKB-KW"/>
</dbReference>
<dbReference type="Pfam" id="PF02472">
    <property type="entry name" value="ExbD"/>
    <property type="match status" value="1"/>
</dbReference>
<evidence type="ECO:0000256" key="7">
    <source>
        <dbReference type="RuleBase" id="RU003879"/>
    </source>
</evidence>
<keyword evidence="6 8" id="KW-0472">Membrane</keyword>
<dbReference type="GO" id="GO:0005886">
    <property type="term" value="C:plasma membrane"/>
    <property type="evidence" value="ECO:0007669"/>
    <property type="project" value="UniProtKB-SubCell"/>
</dbReference>
<keyword evidence="7" id="KW-0653">Protein transport</keyword>
<dbReference type="PANTHER" id="PTHR30558:SF3">
    <property type="entry name" value="BIOPOLYMER TRANSPORT PROTEIN EXBD-RELATED"/>
    <property type="match status" value="1"/>
</dbReference>
<comment type="caution">
    <text evidence="9">The sequence shown here is derived from an EMBL/GenBank/DDBJ whole genome shotgun (WGS) entry which is preliminary data.</text>
</comment>
<keyword evidence="3" id="KW-1003">Cell membrane</keyword>
<evidence type="ECO:0000256" key="6">
    <source>
        <dbReference type="ARBA" id="ARBA00023136"/>
    </source>
</evidence>
<keyword evidence="10" id="KW-1185">Reference proteome</keyword>
<comment type="similarity">
    <text evidence="2 7">Belongs to the ExbD/TolR family.</text>
</comment>
<keyword evidence="4 7" id="KW-0812">Transmembrane</keyword>
<gene>
    <name evidence="9" type="ORF">KK083_16820</name>
</gene>
<proteinExistence type="inferred from homology"/>
<evidence type="ECO:0000256" key="5">
    <source>
        <dbReference type="ARBA" id="ARBA00022989"/>
    </source>
</evidence>
<keyword evidence="5 8" id="KW-1133">Transmembrane helix</keyword>
<evidence type="ECO:0000313" key="10">
    <source>
        <dbReference type="Proteomes" id="UP001319200"/>
    </source>
</evidence>
<evidence type="ECO:0000256" key="3">
    <source>
        <dbReference type="ARBA" id="ARBA00022475"/>
    </source>
</evidence>
<evidence type="ECO:0000256" key="4">
    <source>
        <dbReference type="ARBA" id="ARBA00022692"/>
    </source>
</evidence>